<sequence length="379" mass="39481">MTMKMPAIGPRWACSFFFAVVGLVYGSVMSRMPALKAQAFLNDADVGMVLLCMGLGGLCSFPLAGWAIARTSCRTVLMLASAFLIALFPCMGLVSGLFSAALLFALLGFAIGVNDVGINAGSILVESSMRRPVISSMHALYSSGGLLGALFGSCMAAAGVPPLGNFLGVALVLLCLLPFFACNLLHDIPRGREKGGSLRRPPLWVLVFGLLLLCSYSSEGSVGEWGVLLLHEVKGATEQTAALAYAAFSIAMVGMRFFGDRLREHFGDSLLMRVCSGCALGGMLTALLSPWPALCLAGYAFMGLGLSVTVPVLFSAAGRRRDLPTGTVTAFLSMLAASGQLFIPPLIGMLGAAVGLQTAMGVVVLLCAVLFFGAGVVRK</sequence>
<reference evidence="6" key="1">
    <citation type="journal article" date="2021" name="PeerJ">
        <title>Extensive microbial diversity within the chicken gut microbiome revealed by metagenomics and culture.</title>
        <authorList>
            <person name="Gilroy R."/>
            <person name="Ravi A."/>
            <person name="Getino M."/>
            <person name="Pursley I."/>
            <person name="Horton D.L."/>
            <person name="Alikhan N.F."/>
            <person name="Baker D."/>
            <person name="Gharbi K."/>
            <person name="Hall N."/>
            <person name="Watson M."/>
            <person name="Adriaenssens E.M."/>
            <person name="Foster-Nyarko E."/>
            <person name="Jarju S."/>
            <person name="Secka A."/>
            <person name="Antonio M."/>
            <person name="Oren A."/>
            <person name="Chaudhuri R.R."/>
            <person name="La Ragione R."/>
            <person name="Hildebrand F."/>
            <person name="Pallen M.J."/>
        </authorList>
    </citation>
    <scope>NUCLEOTIDE SEQUENCE</scope>
    <source>
        <strain evidence="6">ChiGjej2B2-19336</strain>
    </source>
</reference>
<dbReference type="SUPFAM" id="SSF103473">
    <property type="entry name" value="MFS general substrate transporter"/>
    <property type="match status" value="1"/>
</dbReference>
<dbReference type="Proteomes" id="UP000698963">
    <property type="component" value="Unassembled WGS sequence"/>
</dbReference>
<evidence type="ECO:0000256" key="5">
    <source>
        <dbReference type="SAM" id="Phobius"/>
    </source>
</evidence>
<feature type="transmembrane region" description="Helical" evidence="5">
    <location>
        <begin position="139"/>
        <end position="160"/>
    </location>
</feature>
<feature type="transmembrane region" description="Helical" evidence="5">
    <location>
        <begin position="76"/>
        <end position="94"/>
    </location>
</feature>
<dbReference type="CDD" id="cd17393">
    <property type="entry name" value="MFS_MosC_like"/>
    <property type="match status" value="1"/>
</dbReference>
<keyword evidence="2 5" id="KW-0812">Transmembrane</keyword>
<dbReference type="Gene3D" id="1.20.1250.20">
    <property type="entry name" value="MFS general substrate transporter like domains"/>
    <property type="match status" value="2"/>
</dbReference>
<keyword evidence="3 5" id="KW-1133">Transmembrane helix</keyword>
<feature type="transmembrane region" description="Helical" evidence="5">
    <location>
        <begin position="166"/>
        <end position="186"/>
    </location>
</feature>
<feature type="transmembrane region" description="Helical" evidence="5">
    <location>
        <begin position="359"/>
        <end position="377"/>
    </location>
</feature>
<evidence type="ECO:0000256" key="1">
    <source>
        <dbReference type="ARBA" id="ARBA00004141"/>
    </source>
</evidence>
<feature type="transmembrane region" description="Helical" evidence="5">
    <location>
        <begin position="198"/>
        <end position="218"/>
    </location>
</feature>
<feature type="transmembrane region" description="Helical" evidence="5">
    <location>
        <begin position="297"/>
        <end position="316"/>
    </location>
</feature>
<comment type="caution">
    <text evidence="6">The sequence shown here is derived from an EMBL/GenBank/DDBJ whole genome shotgun (WGS) entry which is preliminary data.</text>
</comment>
<feature type="transmembrane region" description="Helical" evidence="5">
    <location>
        <begin position="328"/>
        <end position="347"/>
    </location>
</feature>
<protein>
    <submittedName>
        <fullName evidence="6">MFS transporter</fullName>
    </submittedName>
</protein>
<comment type="subcellular location">
    <subcellularLocation>
        <location evidence="1">Membrane</location>
        <topology evidence="1">Multi-pass membrane protein</topology>
    </subcellularLocation>
</comment>
<dbReference type="Pfam" id="PF07690">
    <property type="entry name" value="MFS_1"/>
    <property type="match status" value="1"/>
</dbReference>
<dbReference type="PANTHER" id="PTHR23514:SF13">
    <property type="entry name" value="INNER MEMBRANE PROTEIN YBJJ"/>
    <property type="match status" value="1"/>
</dbReference>
<dbReference type="GO" id="GO:0016020">
    <property type="term" value="C:membrane"/>
    <property type="evidence" value="ECO:0007669"/>
    <property type="project" value="UniProtKB-SubCell"/>
</dbReference>
<evidence type="ECO:0000256" key="2">
    <source>
        <dbReference type="ARBA" id="ARBA00022692"/>
    </source>
</evidence>
<dbReference type="GO" id="GO:0022857">
    <property type="term" value="F:transmembrane transporter activity"/>
    <property type="evidence" value="ECO:0007669"/>
    <property type="project" value="InterPro"/>
</dbReference>
<dbReference type="EMBL" id="DYZA01000004">
    <property type="protein sequence ID" value="HJD96051.1"/>
    <property type="molecule type" value="Genomic_DNA"/>
</dbReference>
<dbReference type="InterPro" id="IPR051788">
    <property type="entry name" value="MFS_Transporter"/>
</dbReference>
<name>A0A921DQL1_9BACT</name>
<keyword evidence="4 5" id="KW-0472">Membrane</keyword>
<reference evidence="6" key="2">
    <citation type="submission" date="2021-09" db="EMBL/GenBank/DDBJ databases">
        <authorList>
            <person name="Gilroy R."/>
        </authorList>
    </citation>
    <scope>NUCLEOTIDE SEQUENCE</scope>
    <source>
        <strain evidence="6">ChiGjej2B2-19336</strain>
    </source>
</reference>
<dbReference type="InterPro" id="IPR011701">
    <property type="entry name" value="MFS"/>
</dbReference>
<evidence type="ECO:0000256" key="4">
    <source>
        <dbReference type="ARBA" id="ARBA00023136"/>
    </source>
</evidence>
<feature type="transmembrane region" description="Helical" evidence="5">
    <location>
        <begin position="238"/>
        <end position="258"/>
    </location>
</feature>
<dbReference type="AlphaFoldDB" id="A0A921DQL1"/>
<feature type="transmembrane region" description="Helical" evidence="5">
    <location>
        <begin position="100"/>
        <end position="118"/>
    </location>
</feature>
<feature type="transmembrane region" description="Helical" evidence="5">
    <location>
        <begin position="46"/>
        <end position="69"/>
    </location>
</feature>
<organism evidence="6 7">
    <name type="scientific">Mailhella massiliensis</name>
    <dbReference type="NCBI Taxonomy" id="1903261"/>
    <lineage>
        <taxon>Bacteria</taxon>
        <taxon>Pseudomonadati</taxon>
        <taxon>Thermodesulfobacteriota</taxon>
        <taxon>Desulfovibrionia</taxon>
        <taxon>Desulfovibrionales</taxon>
        <taxon>Desulfovibrionaceae</taxon>
        <taxon>Mailhella</taxon>
    </lineage>
</organism>
<evidence type="ECO:0000313" key="6">
    <source>
        <dbReference type="EMBL" id="HJD96051.1"/>
    </source>
</evidence>
<evidence type="ECO:0000313" key="7">
    <source>
        <dbReference type="Proteomes" id="UP000698963"/>
    </source>
</evidence>
<dbReference type="PANTHER" id="PTHR23514">
    <property type="entry name" value="BYPASS OF STOP CODON PROTEIN 6"/>
    <property type="match status" value="1"/>
</dbReference>
<dbReference type="InterPro" id="IPR036259">
    <property type="entry name" value="MFS_trans_sf"/>
</dbReference>
<feature type="transmembrane region" description="Helical" evidence="5">
    <location>
        <begin position="270"/>
        <end position="291"/>
    </location>
</feature>
<gene>
    <name evidence="6" type="ORF">K8W16_00160</name>
</gene>
<dbReference type="RefSeq" id="WP_304120112.1">
    <property type="nucleotide sequence ID" value="NZ_DYZA01000004.1"/>
</dbReference>
<proteinExistence type="predicted"/>
<accession>A0A921DQL1</accession>
<evidence type="ECO:0000256" key="3">
    <source>
        <dbReference type="ARBA" id="ARBA00022989"/>
    </source>
</evidence>